<keyword evidence="2 3" id="KW-0040">ANK repeat</keyword>
<keyword evidence="1" id="KW-0677">Repeat</keyword>
<dbReference type="SUPFAM" id="SSF48403">
    <property type="entry name" value="Ankyrin repeat"/>
    <property type="match status" value="1"/>
</dbReference>
<sequence length="109" mass="11738">MLAVTNGHLDCARLLLERGAQVDTADKRGCTALHRAAALGCADTVTTLLDHRAMVLCRDTEGRTPLHLAAACGHAGILGTLLQAVPFVDPRDQLRDDHGFTPLHWASYK</sequence>
<dbReference type="EMBL" id="BEZZ01062468">
    <property type="protein sequence ID" value="GCC41981.1"/>
    <property type="molecule type" value="Genomic_DNA"/>
</dbReference>
<dbReference type="OMA" id="GRCPIVH"/>
<organism evidence="4 5">
    <name type="scientific">Chiloscyllium punctatum</name>
    <name type="common">Brownbanded bambooshark</name>
    <name type="synonym">Hemiscyllium punctatum</name>
    <dbReference type="NCBI Taxonomy" id="137246"/>
    <lineage>
        <taxon>Eukaryota</taxon>
        <taxon>Metazoa</taxon>
        <taxon>Chordata</taxon>
        <taxon>Craniata</taxon>
        <taxon>Vertebrata</taxon>
        <taxon>Chondrichthyes</taxon>
        <taxon>Elasmobranchii</taxon>
        <taxon>Galeomorphii</taxon>
        <taxon>Galeoidea</taxon>
        <taxon>Orectolobiformes</taxon>
        <taxon>Hemiscylliidae</taxon>
        <taxon>Chiloscyllium</taxon>
    </lineage>
</organism>
<dbReference type="OrthoDB" id="7464126at2759"/>
<evidence type="ECO:0000313" key="5">
    <source>
        <dbReference type="Proteomes" id="UP000287033"/>
    </source>
</evidence>
<comment type="caution">
    <text evidence="4">The sequence shown here is derived from an EMBL/GenBank/DDBJ whole genome shotgun (WGS) entry which is preliminary data.</text>
</comment>
<protein>
    <submittedName>
        <fullName evidence="4">Uncharacterized protein</fullName>
    </submittedName>
</protein>
<evidence type="ECO:0000256" key="1">
    <source>
        <dbReference type="ARBA" id="ARBA00022737"/>
    </source>
</evidence>
<dbReference type="Proteomes" id="UP000287033">
    <property type="component" value="Unassembled WGS sequence"/>
</dbReference>
<dbReference type="InterPro" id="IPR036770">
    <property type="entry name" value="Ankyrin_rpt-contain_sf"/>
</dbReference>
<dbReference type="AlphaFoldDB" id="A0A401TH59"/>
<feature type="repeat" description="ANK" evidence="3">
    <location>
        <begin position="28"/>
        <end position="60"/>
    </location>
</feature>
<dbReference type="PANTHER" id="PTHR24161">
    <property type="entry name" value="ANK_REP_REGION DOMAIN-CONTAINING PROTEIN-RELATED"/>
    <property type="match status" value="1"/>
</dbReference>
<dbReference type="STRING" id="137246.A0A401TH59"/>
<dbReference type="InterPro" id="IPR002110">
    <property type="entry name" value="Ankyrin_rpt"/>
</dbReference>
<dbReference type="PANTHER" id="PTHR24161:SF85">
    <property type="entry name" value="PALMITOYLTRANSFERASE HIP14"/>
    <property type="match status" value="1"/>
</dbReference>
<dbReference type="Pfam" id="PF12796">
    <property type="entry name" value="Ank_2"/>
    <property type="match status" value="2"/>
</dbReference>
<evidence type="ECO:0000313" key="4">
    <source>
        <dbReference type="EMBL" id="GCC41981.1"/>
    </source>
</evidence>
<dbReference type="PROSITE" id="PS50088">
    <property type="entry name" value="ANK_REPEAT"/>
    <property type="match status" value="3"/>
</dbReference>
<dbReference type="PROSITE" id="PS50297">
    <property type="entry name" value="ANK_REP_REGION"/>
    <property type="match status" value="2"/>
</dbReference>
<evidence type="ECO:0000256" key="3">
    <source>
        <dbReference type="PROSITE-ProRule" id="PRU00023"/>
    </source>
</evidence>
<dbReference type="SMART" id="SM00248">
    <property type="entry name" value="ANK"/>
    <property type="match status" value="3"/>
</dbReference>
<gene>
    <name evidence="4" type="ORF">chiPu_0025636</name>
</gene>
<reference evidence="4 5" key="1">
    <citation type="journal article" date="2018" name="Nat. Ecol. Evol.">
        <title>Shark genomes provide insights into elasmobranch evolution and the origin of vertebrates.</title>
        <authorList>
            <person name="Hara Y"/>
            <person name="Yamaguchi K"/>
            <person name="Onimaru K"/>
            <person name="Kadota M"/>
            <person name="Koyanagi M"/>
            <person name="Keeley SD"/>
            <person name="Tatsumi K"/>
            <person name="Tanaka K"/>
            <person name="Motone F"/>
            <person name="Kageyama Y"/>
            <person name="Nozu R"/>
            <person name="Adachi N"/>
            <person name="Nishimura O"/>
            <person name="Nakagawa R"/>
            <person name="Tanegashima C"/>
            <person name="Kiyatake I"/>
            <person name="Matsumoto R"/>
            <person name="Murakumo K"/>
            <person name="Nishida K"/>
            <person name="Terakita A"/>
            <person name="Kuratani S"/>
            <person name="Sato K"/>
            <person name="Hyodo S Kuraku.S."/>
        </authorList>
    </citation>
    <scope>NUCLEOTIDE SEQUENCE [LARGE SCALE GENOMIC DNA]</scope>
</reference>
<evidence type="ECO:0000256" key="2">
    <source>
        <dbReference type="ARBA" id="ARBA00023043"/>
    </source>
</evidence>
<name>A0A401TH59_CHIPU</name>
<feature type="repeat" description="ANK" evidence="3">
    <location>
        <begin position="61"/>
        <end position="93"/>
    </location>
</feature>
<proteinExistence type="predicted"/>
<accession>A0A401TH59</accession>
<feature type="non-terminal residue" evidence="4">
    <location>
        <position position="109"/>
    </location>
</feature>
<keyword evidence="5" id="KW-1185">Reference proteome</keyword>
<feature type="repeat" description="ANK" evidence="3">
    <location>
        <begin position="1"/>
        <end position="27"/>
    </location>
</feature>
<dbReference type="Gene3D" id="1.25.40.20">
    <property type="entry name" value="Ankyrin repeat-containing domain"/>
    <property type="match status" value="2"/>
</dbReference>